<evidence type="ECO:0000313" key="1">
    <source>
        <dbReference type="EMBL" id="CAG7785324.1"/>
    </source>
</evidence>
<evidence type="ECO:0000313" key="2">
    <source>
        <dbReference type="Proteomes" id="UP000708208"/>
    </source>
</evidence>
<name>A0A8J2PGG0_9HEXA</name>
<dbReference type="EMBL" id="CAJVCH010293898">
    <property type="protein sequence ID" value="CAG7785324.1"/>
    <property type="molecule type" value="Genomic_DNA"/>
</dbReference>
<comment type="caution">
    <text evidence="1">The sequence shown here is derived from an EMBL/GenBank/DDBJ whole genome shotgun (WGS) entry which is preliminary data.</text>
</comment>
<reference evidence="1" key="1">
    <citation type="submission" date="2021-06" db="EMBL/GenBank/DDBJ databases">
        <authorList>
            <person name="Hodson N. C."/>
            <person name="Mongue J. A."/>
            <person name="Jaron S. K."/>
        </authorList>
    </citation>
    <scope>NUCLEOTIDE SEQUENCE</scope>
</reference>
<sequence length="19" mass="2184">TRMMAINRPIENLVVSPNQ</sequence>
<organism evidence="1 2">
    <name type="scientific">Allacma fusca</name>
    <dbReference type="NCBI Taxonomy" id="39272"/>
    <lineage>
        <taxon>Eukaryota</taxon>
        <taxon>Metazoa</taxon>
        <taxon>Ecdysozoa</taxon>
        <taxon>Arthropoda</taxon>
        <taxon>Hexapoda</taxon>
        <taxon>Collembola</taxon>
        <taxon>Symphypleona</taxon>
        <taxon>Sminthuridae</taxon>
        <taxon>Allacma</taxon>
    </lineage>
</organism>
<protein>
    <submittedName>
        <fullName evidence="1">Uncharacterized protein</fullName>
    </submittedName>
</protein>
<proteinExistence type="predicted"/>
<dbReference type="Proteomes" id="UP000708208">
    <property type="component" value="Unassembled WGS sequence"/>
</dbReference>
<feature type="non-terminal residue" evidence="1">
    <location>
        <position position="19"/>
    </location>
</feature>
<dbReference type="AlphaFoldDB" id="A0A8J2PGG0"/>
<keyword evidence="2" id="KW-1185">Reference proteome</keyword>
<accession>A0A8J2PGG0</accession>
<feature type="non-terminal residue" evidence="1">
    <location>
        <position position="1"/>
    </location>
</feature>
<gene>
    <name evidence="1" type="ORF">AFUS01_LOCUS23956</name>
</gene>